<keyword evidence="13" id="KW-1185">Reference proteome</keyword>
<keyword evidence="5 10" id="KW-0547">Nucleotide-binding</keyword>
<keyword evidence="4 10" id="KW-0436">Ligase</keyword>
<protein>
    <recommendedName>
        <fullName evidence="10">Lysine--tRNA ligase</fullName>
        <ecNumber evidence="10">6.1.1.6</ecNumber>
    </recommendedName>
    <alternativeName>
        <fullName evidence="10">Lysyl-tRNA synthetase</fullName>
        <shortName evidence="10">LysRS</shortName>
    </alternativeName>
</protein>
<evidence type="ECO:0000256" key="11">
    <source>
        <dbReference type="SAM" id="MobiDB-lite"/>
    </source>
</evidence>
<evidence type="ECO:0000256" key="7">
    <source>
        <dbReference type="ARBA" id="ARBA00022917"/>
    </source>
</evidence>
<dbReference type="NCBIfam" id="TIGR00467">
    <property type="entry name" value="lysS_arch"/>
    <property type="match status" value="1"/>
</dbReference>
<dbReference type="Gene3D" id="6.10.20.10">
    <property type="entry name" value="Lysine tRNA ligase, stem contact fold domain"/>
    <property type="match status" value="1"/>
</dbReference>
<dbReference type="PANTHER" id="PTHR37940">
    <property type="entry name" value="LYSINE--TRNA LIGASE"/>
    <property type="match status" value="1"/>
</dbReference>
<comment type="catalytic activity">
    <reaction evidence="9 10">
        <text>tRNA(Lys) + L-lysine + ATP = L-lysyl-tRNA(Lys) + AMP + diphosphate</text>
        <dbReference type="Rhea" id="RHEA:20792"/>
        <dbReference type="Rhea" id="RHEA-COMP:9696"/>
        <dbReference type="Rhea" id="RHEA-COMP:9697"/>
        <dbReference type="ChEBI" id="CHEBI:30616"/>
        <dbReference type="ChEBI" id="CHEBI:32551"/>
        <dbReference type="ChEBI" id="CHEBI:33019"/>
        <dbReference type="ChEBI" id="CHEBI:78442"/>
        <dbReference type="ChEBI" id="CHEBI:78529"/>
        <dbReference type="ChEBI" id="CHEBI:456215"/>
        <dbReference type="EC" id="6.1.1.6"/>
    </reaction>
</comment>
<dbReference type="Proteomes" id="UP001501495">
    <property type="component" value="Unassembled WGS sequence"/>
</dbReference>
<dbReference type="SUPFAM" id="SSF48163">
    <property type="entry name" value="An anticodon-binding domain of class I aminoacyl-tRNA synthetases"/>
    <property type="match status" value="1"/>
</dbReference>
<name>A0ABP7XKR7_9ACTN</name>
<evidence type="ECO:0000256" key="5">
    <source>
        <dbReference type="ARBA" id="ARBA00022741"/>
    </source>
</evidence>
<dbReference type="InterPro" id="IPR014729">
    <property type="entry name" value="Rossmann-like_a/b/a_fold"/>
</dbReference>
<feature type="short sequence motif" description="'HIGH' region" evidence="10">
    <location>
        <begin position="47"/>
        <end position="55"/>
    </location>
</feature>
<dbReference type="Gene3D" id="3.40.50.620">
    <property type="entry name" value="HUPs"/>
    <property type="match status" value="2"/>
</dbReference>
<evidence type="ECO:0000256" key="8">
    <source>
        <dbReference type="ARBA" id="ARBA00023146"/>
    </source>
</evidence>
<organism evidence="12 13">
    <name type="scientific">Nocardioides fonticola</name>
    <dbReference type="NCBI Taxonomy" id="450363"/>
    <lineage>
        <taxon>Bacteria</taxon>
        <taxon>Bacillati</taxon>
        <taxon>Actinomycetota</taxon>
        <taxon>Actinomycetes</taxon>
        <taxon>Propionibacteriales</taxon>
        <taxon>Nocardioidaceae</taxon>
        <taxon>Nocardioides</taxon>
    </lineage>
</organism>
<proteinExistence type="inferred from homology"/>
<evidence type="ECO:0000256" key="6">
    <source>
        <dbReference type="ARBA" id="ARBA00022840"/>
    </source>
</evidence>
<dbReference type="InterPro" id="IPR001412">
    <property type="entry name" value="aa-tRNA-synth_I_CS"/>
</dbReference>
<evidence type="ECO:0000256" key="9">
    <source>
        <dbReference type="ARBA" id="ARBA00048573"/>
    </source>
</evidence>
<comment type="similarity">
    <text evidence="2 10">Belongs to the class-I aminoacyl-tRNA synthetase family.</text>
</comment>
<evidence type="ECO:0000256" key="3">
    <source>
        <dbReference type="ARBA" id="ARBA00022490"/>
    </source>
</evidence>
<keyword evidence="6 10" id="KW-0067">ATP-binding</keyword>
<keyword evidence="3 10" id="KW-0963">Cytoplasm</keyword>
<sequence>MARGSDAGARTAGDPSDWVTRAADDAIRHAGELKPGQVITCASGASPSGPVHLGNLREFLTVHFVAEEIRRRGLPVRHLHSWDDYDRFRKVPAGIDPSWNEHIGRPLSAVPDPWECHPSWAEHFKEPLQRSLAEMGVEMQEVSQTEMYRAGTYREQILLAVEKRAEIESVLARYRTKKPAADAEPAPEGHESTAEDDGEELAADAGDLARFPYKPYCRQCGRDTTTITAYDDATTDLSYTCSACGFAGVTNLRTQDEGKLVWKVDWPMRWAFEGVDFEPGGVDHASPGSSYTVGKDVVKIYGGRAPSFVGYSFVGAGGQVKMSSSRGGVPTAADALQILEAPVLRWLYVRRAPKQAFTVDFGAEVVRLYDEWDALGKKAADPAKRDAQVLAWERASATASAGTLPTPQVVVPFRLLSSVADVTAGSAELISRIVGEVGHPHTAVADLEPRLGKAMTWMSDYVPESDRTTVRETPDVDRLAALDEDEELWLRNLLDRMPDKLDLDEITTLIYGVPKLGRGLGLDDAPTEEVKADQKRFFRLLYELLVAAERGPRLPTLFVALGAGKVRELLTPVG</sequence>
<dbReference type="EC" id="6.1.1.6" evidence="10"/>
<dbReference type="PROSITE" id="PS00178">
    <property type="entry name" value="AA_TRNA_LIGASE_I"/>
    <property type="match status" value="1"/>
</dbReference>
<keyword evidence="7 10" id="KW-0648">Protein biosynthesis</keyword>
<dbReference type="Pfam" id="PF01921">
    <property type="entry name" value="tRNA-synt_1f"/>
    <property type="match status" value="1"/>
</dbReference>
<gene>
    <name evidence="10 12" type="primary">lysS</name>
    <name evidence="12" type="ORF">GCM10022215_25340</name>
</gene>
<evidence type="ECO:0000256" key="10">
    <source>
        <dbReference type="HAMAP-Rule" id="MF_00177"/>
    </source>
</evidence>
<dbReference type="RefSeq" id="WP_344733778.1">
    <property type="nucleotide sequence ID" value="NZ_BAAAZH010000017.1"/>
</dbReference>
<feature type="region of interest" description="Disordered" evidence="11">
    <location>
        <begin position="177"/>
        <end position="199"/>
    </location>
</feature>
<evidence type="ECO:0000256" key="4">
    <source>
        <dbReference type="ARBA" id="ARBA00022598"/>
    </source>
</evidence>
<reference evidence="13" key="1">
    <citation type="journal article" date="2019" name="Int. J. Syst. Evol. Microbiol.">
        <title>The Global Catalogue of Microorganisms (GCM) 10K type strain sequencing project: providing services to taxonomists for standard genome sequencing and annotation.</title>
        <authorList>
            <consortium name="The Broad Institute Genomics Platform"/>
            <consortium name="The Broad Institute Genome Sequencing Center for Infectious Disease"/>
            <person name="Wu L."/>
            <person name="Ma J."/>
        </authorList>
    </citation>
    <scope>NUCLEOTIDE SEQUENCE [LARGE SCALE GENOMIC DNA]</scope>
    <source>
        <strain evidence="13">JCM 16703</strain>
    </source>
</reference>
<dbReference type="InterPro" id="IPR042078">
    <property type="entry name" value="Lys-tRNA-ligase_SC_fold"/>
</dbReference>
<evidence type="ECO:0000313" key="12">
    <source>
        <dbReference type="EMBL" id="GAA4120962.1"/>
    </source>
</evidence>
<evidence type="ECO:0000256" key="1">
    <source>
        <dbReference type="ARBA" id="ARBA00004496"/>
    </source>
</evidence>
<dbReference type="HAMAP" id="MF_00177">
    <property type="entry name" value="Lys_tRNA_synth_class1"/>
    <property type="match status" value="1"/>
</dbReference>
<evidence type="ECO:0000313" key="13">
    <source>
        <dbReference type="Proteomes" id="UP001501495"/>
    </source>
</evidence>
<keyword evidence="8 10" id="KW-0030">Aminoacyl-tRNA synthetase</keyword>
<dbReference type="EMBL" id="BAAAZH010000017">
    <property type="protein sequence ID" value="GAA4120962.1"/>
    <property type="molecule type" value="Genomic_DNA"/>
</dbReference>
<dbReference type="Gene3D" id="1.10.10.350">
    <property type="match status" value="1"/>
</dbReference>
<dbReference type="PANTHER" id="PTHR37940:SF1">
    <property type="entry name" value="LYSINE--TRNA LIGASE"/>
    <property type="match status" value="1"/>
</dbReference>
<evidence type="ECO:0000256" key="2">
    <source>
        <dbReference type="ARBA" id="ARBA00005594"/>
    </source>
</evidence>
<dbReference type="GO" id="GO:0016874">
    <property type="term" value="F:ligase activity"/>
    <property type="evidence" value="ECO:0007669"/>
    <property type="project" value="UniProtKB-KW"/>
</dbReference>
<comment type="subcellular location">
    <subcellularLocation>
        <location evidence="1 10">Cytoplasm</location>
    </subcellularLocation>
</comment>
<accession>A0ABP7XKR7</accession>
<comment type="caution">
    <text evidence="12">The sequence shown here is derived from an EMBL/GenBank/DDBJ whole genome shotgun (WGS) entry which is preliminary data.</text>
</comment>
<feature type="short sequence motif" description="'KMSKS' region" evidence="10">
    <location>
        <begin position="321"/>
        <end position="325"/>
    </location>
</feature>
<dbReference type="InterPro" id="IPR002904">
    <property type="entry name" value="Lys-tRNA-ligase"/>
</dbReference>
<comment type="caution">
    <text evidence="10">Lacks conserved residue(s) required for the propagation of feature annotation.</text>
</comment>
<dbReference type="SUPFAM" id="SSF52374">
    <property type="entry name" value="Nucleotidylyl transferase"/>
    <property type="match status" value="1"/>
</dbReference>
<dbReference type="InterPro" id="IPR020751">
    <property type="entry name" value="aa-tRNA-synth_I_codon-bd_sub2"/>
</dbReference>
<dbReference type="InterPro" id="IPR008925">
    <property type="entry name" value="aa_tRNA-synth_I_cd-bd_sf"/>
</dbReference>